<proteinExistence type="predicted"/>
<dbReference type="InParanoid" id="A0A3Q3FTA1"/>
<evidence type="ECO:0000256" key="11">
    <source>
        <dbReference type="PROSITE-ProRule" id="PRU00323"/>
    </source>
</evidence>
<dbReference type="Pfam" id="PF00084">
    <property type="entry name" value="Sushi"/>
    <property type="match status" value="1"/>
</dbReference>
<dbReference type="GO" id="GO:0002052">
    <property type="term" value="P:positive regulation of neuroblast proliferation"/>
    <property type="evidence" value="ECO:0007669"/>
    <property type="project" value="TreeGrafter"/>
</dbReference>
<feature type="compositionally biased region" description="Basic and acidic residues" evidence="12">
    <location>
        <begin position="714"/>
        <end position="725"/>
    </location>
</feature>
<feature type="compositionally biased region" description="Polar residues" evidence="12">
    <location>
        <begin position="978"/>
        <end position="998"/>
    </location>
</feature>
<evidence type="ECO:0000259" key="15">
    <source>
        <dbReference type="PROSITE" id="PS50923"/>
    </source>
</evidence>
<evidence type="ECO:0000256" key="3">
    <source>
        <dbReference type="ARBA" id="ARBA00022729"/>
    </source>
</evidence>
<feature type="compositionally biased region" description="Basic and acidic residues" evidence="12">
    <location>
        <begin position="735"/>
        <end position="744"/>
    </location>
</feature>
<comment type="caution">
    <text evidence="9">Lacks conserved residue(s) required for the propagation of feature annotation.</text>
</comment>
<feature type="compositionally biased region" description="Basic and acidic residues" evidence="12">
    <location>
        <begin position="632"/>
        <end position="643"/>
    </location>
</feature>
<dbReference type="GO" id="GO:0010001">
    <property type="term" value="P:glial cell differentiation"/>
    <property type="evidence" value="ECO:0007669"/>
    <property type="project" value="TreeGrafter"/>
</dbReference>
<dbReference type="PANTHER" id="PTHR22804">
    <property type="entry name" value="AGGRECAN/VERSICAN PROTEOGLYCAN"/>
    <property type="match status" value="1"/>
</dbReference>
<dbReference type="Pfam" id="PF00008">
    <property type="entry name" value="EGF"/>
    <property type="match status" value="1"/>
</dbReference>
<feature type="region of interest" description="Disordered" evidence="12">
    <location>
        <begin position="242"/>
        <end position="810"/>
    </location>
</feature>
<feature type="compositionally biased region" description="Acidic residues" evidence="12">
    <location>
        <begin position="566"/>
        <end position="625"/>
    </location>
</feature>
<accession>A0A3Q3FTA1</accession>
<evidence type="ECO:0000256" key="6">
    <source>
        <dbReference type="ARBA" id="ARBA00023157"/>
    </source>
</evidence>
<keyword evidence="8" id="KW-0393">Immunoglobulin domain</keyword>
<dbReference type="SUPFAM" id="SSF56436">
    <property type="entry name" value="C-type lectin-like"/>
    <property type="match status" value="3"/>
</dbReference>
<dbReference type="PROSITE" id="PS50026">
    <property type="entry name" value="EGF_3"/>
    <property type="match status" value="1"/>
</dbReference>
<feature type="domain" description="Sushi" evidence="15">
    <location>
        <begin position="1181"/>
        <end position="1241"/>
    </location>
</feature>
<evidence type="ECO:0000256" key="7">
    <source>
        <dbReference type="ARBA" id="ARBA00023180"/>
    </source>
</evidence>
<keyword evidence="9" id="KW-0245">EGF-like domain</keyword>
<dbReference type="Pfam" id="PF00193">
    <property type="entry name" value="Xlink"/>
    <property type="match status" value="1"/>
</dbReference>
<evidence type="ECO:0000259" key="14">
    <source>
        <dbReference type="PROSITE" id="PS50041"/>
    </source>
</evidence>
<dbReference type="CDD" id="cd00054">
    <property type="entry name" value="EGF_CA"/>
    <property type="match status" value="1"/>
</dbReference>
<comment type="subcellular location">
    <subcellularLocation>
        <location evidence="1">Secreted</location>
    </subcellularLocation>
</comment>
<dbReference type="GO" id="GO:0007155">
    <property type="term" value="P:cell adhesion"/>
    <property type="evidence" value="ECO:0007669"/>
    <property type="project" value="InterPro"/>
</dbReference>
<feature type="disulfide bond" evidence="9">
    <location>
        <begin position="1040"/>
        <end position="1049"/>
    </location>
</feature>
<feature type="compositionally biased region" description="Basic and acidic residues" evidence="12">
    <location>
        <begin position="882"/>
        <end position="892"/>
    </location>
</feature>
<dbReference type="GeneTree" id="ENSGT00940000157343"/>
<feature type="compositionally biased region" description="Basic and acidic residues" evidence="12">
    <location>
        <begin position="801"/>
        <end position="810"/>
    </location>
</feature>
<dbReference type="InterPro" id="IPR016186">
    <property type="entry name" value="C-type_lectin-like/link_sf"/>
</dbReference>
<feature type="region of interest" description="Disordered" evidence="12">
    <location>
        <begin position="939"/>
        <end position="1015"/>
    </location>
</feature>
<dbReference type="InterPro" id="IPR035976">
    <property type="entry name" value="Sushi/SCR/CCP_sf"/>
</dbReference>
<dbReference type="InterPro" id="IPR050691">
    <property type="entry name" value="Hyaluronan_bind_Proteoglycan"/>
</dbReference>
<evidence type="ECO:0000256" key="2">
    <source>
        <dbReference type="ARBA" id="ARBA00022525"/>
    </source>
</evidence>
<feature type="disulfide bond" evidence="11">
    <location>
        <begin position="83"/>
        <end position="104"/>
    </location>
</feature>
<dbReference type="PROSITE" id="PS50041">
    <property type="entry name" value="C_TYPE_LECTIN_2"/>
    <property type="match status" value="1"/>
</dbReference>
<dbReference type="FunFam" id="3.10.100.10:FF:000003">
    <property type="entry name" value="Versican core protein"/>
    <property type="match status" value="1"/>
</dbReference>
<keyword evidence="5" id="KW-0654">Proteoglycan</keyword>
<evidence type="ECO:0000256" key="5">
    <source>
        <dbReference type="ARBA" id="ARBA00022974"/>
    </source>
</evidence>
<dbReference type="GO" id="GO:0001501">
    <property type="term" value="P:skeletal system development"/>
    <property type="evidence" value="ECO:0007669"/>
    <property type="project" value="TreeGrafter"/>
</dbReference>
<protein>
    <submittedName>
        <fullName evidence="17">Uncharacterized protein</fullName>
    </submittedName>
</protein>
<dbReference type="GO" id="GO:0045202">
    <property type="term" value="C:synapse"/>
    <property type="evidence" value="ECO:0007669"/>
    <property type="project" value="TreeGrafter"/>
</dbReference>
<sequence>MPREGCFGDMAGLPGVRNYGLLEPDELYDVYCYVENINGEVFHGSAPQHFTFWEAKAYCLSHRAELASTAQLYAAWHDGLNLCNPGWLADGSVRYPIVTPRERCGGGEPGVRTVYRYSNQTGFPEEHTRHDVYCFRGDHGAYTESPQERLTTEPEDLGQDVIFFTNPAREEFSLSDGMVRGGQEVQRAQTVSPLKQGPHDASPILFGYDNKPTLTIDLHHFVTPTPEHLQYLTDTFGIIETNEQSPEDNPETNQTSPDDNPETNQTSPHDNPETNQTSPDDNPETNQTSPHDNPETNQTSPDDNPETNQTSPDDNPETNQTSPHDNPETNQPSPEDYPETNQTSPDDNPETNQTSPDDNPETNQPSPDDNPVTNQTSPEDNPETNQPSPEDNPETNHPSPEDNPETNQPSPEDNPETNQTSPEDNPETNQTSPEDNPETNQPSPEDNTETNQTSPDDNPETNQPEDNPETNQTSPEDNPETNQTSPEDNPETNQTSPDDNPETNQPSPDDNPETNQTSPDDNPETNQTSPDDNPETNQTSPEDNLGTVPEESHQIPTASPNADGGPTDEDSTLPPTDEDSTLPPTDEDSTLPPTDEDSTLPPTDEDSTLPPTDEDSTLPPTDEDSTLPPTTPEDRKMSEHHISVTESLENLTSGADSSEHLDSSTVVPQEGDLPVLQEDHSHEVDLDHDLETVSSLDVSGRTEEASRAGTVKEMSAHPEETDVHLKTMSPTFDHSTPEKHRPEEATASPAPEEEKINSGTLLGLDQSTMSESFNISGTDPTQELSGGARPSVSVDDVEEPGSDHAAEMRPAEFHTVTYDSHSSDWLTLLTSSVSVTLTAPPVEVEARTFISNCSSGANGLEHFQDDLGENPEILLCTSHNTTETKHEEREQDGGEGSAESFEEGGDVKPYLTRSMRVDGDDPESGVKIKLIPLLALTPAWEPQTSTPQESRSDREYSAEMAVNQDSDDVSKEQDVEDTTSSNKDPGSEGRTSTDSSICTRRPDMAETISRTPRTHKDSCLENPCLNGGTCVDGETASCVCLSGYAGDVCQTDVEVCEPGWEKFHGFCYRHFTTRQSWEAAEQHCRMCGGHLLSVMTPEEQDYINDRYREYQWIGLNDKTIEGDFRWSDGNPLLYQNWFRGQPDSYFLSGEDCAVMVWHDGGRWSDVPCNYHLSYTCKKGVSSCGEPPTVPNAKVFGKKRSRYETNTKVRYYCEDGFVQKLKPVINCMPGGLWEEPLITCMPTHSVEENSVTPPPHQQEAFEEAAEVMEVMDSTTEKAAPLFWDIKYLQSSKTRPHSHPRCR</sequence>
<evidence type="ECO:0000259" key="13">
    <source>
        <dbReference type="PROSITE" id="PS50026"/>
    </source>
</evidence>
<dbReference type="PROSITE" id="PS00022">
    <property type="entry name" value="EGF_1"/>
    <property type="match status" value="1"/>
</dbReference>
<feature type="compositionally biased region" description="Polar residues" evidence="12">
    <location>
        <begin position="644"/>
        <end position="656"/>
    </location>
</feature>
<evidence type="ECO:0000256" key="1">
    <source>
        <dbReference type="ARBA" id="ARBA00004613"/>
    </source>
</evidence>
<evidence type="ECO:0000313" key="18">
    <source>
        <dbReference type="Proteomes" id="UP000261660"/>
    </source>
</evidence>
<dbReference type="SUPFAM" id="SSF57535">
    <property type="entry name" value="Complement control module/SCR domain"/>
    <property type="match status" value="1"/>
</dbReference>
<dbReference type="STRING" id="56723.ENSLBEP00000022704"/>
<dbReference type="CDD" id="cd00033">
    <property type="entry name" value="CCP"/>
    <property type="match status" value="1"/>
</dbReference>
<dbReference type="FunFam" id="2.10.70.10:FF:000003">
    <property type="entry name" value="Versican core protein"/>
    <property type="match status" value="1"/>
</dbReference>
<organism evidence="17 18">
    <name type="scientific">Labrus bergylta</name>
    <name type="common">ballan wrasse</name>
    <dbReference type="NCBI Taxonomy" id="56723"/>
    <lineage>
        <taxon>Eukaryota</taxon>
        <taxon>Metazoa</taxon>
        <taxon>Chordata</taxon>
        <taxon>Craniata</taxon>
        <taxon>Vertebrata</taxon>
        <taxon>Euteleostomi</taxon>
        <taxon>Actinopterygii</taxon>
        <taxon>Neopterygii</taxon>
        <taxon>Teleostei</taxon>
        <taxon>Neoteleostei</taxon>
        <taxon>Acanthomorphata</taxon>
        <taxon>Eupercaria</taxon>
        <taxon>Labriformes</taxon>
        <taxon>Labridae</taxon>
        <taxon>Labrus</taxon>
    </lineage>
</organism>
<feature type="compositionally biased region" description="Polar residues" evidence="12">
    <location>
        <begin position="405"/>
        <end position="542"/>
    </location>
</feature>
<feature type="domain" description="C-type lectin" evidence="14">
    <location>
        <begin position="1063"/>
        <end position="1177"/>
    </location>
</feature>
<dbReference type="SMART" id="SM00445">
    <property type="entry name" value="LINK"/>
    <property type="match status" value="1"/>
</dbReference>
<evidence type="ECO:0000313" key="17">
    <source>
        <dbReference type="Ensembl" id="ENSLBEP00000022704.1"/>
    </source>
</evidence>
<keyword evidence="18" id="KW-1185">Reference proteome</keyword>
<evidence type="ECO:0000256" key="10">
    <source>
        <dbReference type="PROSITE-ProRule" id="PRU00302"/>
    </source>
</evidence>
<dbReference type="PANTHER" id="PTHR22804:SF41">
    <property type="entry name" value="BREVICAN CORE PROTEIN"/>
    <property type="match status" value="1"/>
</dbReference>
<feature type="compositionally biased region" description="Polar residues" evidence="12">
    <location>
        <begin position="251"/>
        <end position="389"/>
    </location>
</feature>
<dbReference type="InterPro" id="IPR000538">
    <property type="entry name" value="Link_dom"/>
</dbReference>
<dbReference type="GO" id="GO:0007417">
    <property type="term" value="P:central nervous system development"/>
    <property type="evidence" value="ECO:0007669"/>
    <property type="project" value="TreeGrafter"/>
</dbReference>
<keyword evidence="3" id="KW-0732">Signal</keyword>
<feature type="compositionally biased region" description="Polar residues" evidence="12">
    <location>
        <begin position="757"/>
        <end position="784"/>
    </location>
</feature>
<reference evidence="17" key="1">
    <citation type="submission" date="2025-08" db="UniProtKB">
        <authorList>
            <consortium name="Ensembl"/>
        </authorList>
    </citation>
    <scope>IDENTIFICATION</scope>
</reference>
<dbReference type="Gene3D" id="2.10.25.10">
    <property type="entry name" value="Laminin"/>
    <property type="match status" value="1"/>
</dbReference>
<dbReference type="GO" id="GO:0005540">
    <property type="term" value="F:hyaluronic acid binding"/>
    <property type="evidence" value="ECO:0007669"/>
    <property type="project" value="InterPro"/>
</dbReference>
<dbReference type="InterPro" id="IPR001304">
    <property type="entry name" value="C-type_lectin-like"/>
</dbReference>
<dbReference type="Ensembl" id="ENSLBET00000023890.1">
    <property type="protein sequence ID" value="ENSLBEP00000022704.1"/>
    <property type="gene ID" value="ENSLBEG00000017419.1"/>
</dbReference>
<dbReference type="PROSITE" id="PS01241">
    <property type="entry name" value="LINK_1"/>
    <property type="match status" value="1"/>
</dbReference>
<dbReference type="Proteomes" id="UP000261660">
    <property type="component" value="Unplaced"/>
</dbReference>
<keyword evidence="10" id="KW-0768">Sushi</keyword>
<dbReference type="InterPro" id="IPR018378">
    <property type="entry name" value="C-type_lectin_CS"/>
</dbReference>
<dbReference type="SMART" id="SM00181">
    <property type="entry name" value="EGF"/>
    <property type="match status" value="1"/>
</dbReference>
<dbReference type="SMART" id="SM00034">
    <property type="entry name" value="CLECT"/>
    <property type="match status" value="1"/>
</dbReference>
<dbReference type="InterPro" id="IPR000742">
    <property type="entry name" value="EGF"/>
</dbReference>
<dbReference type="Gene3D" id="2.10.70.10">
    <property type="entry name" value="Complement Module, domain 1"/>
    <property type="match status" value="1"/>
</dbReference>
<feature type="region of interest" description="Disordered" evidence="12">
    <location>
        <begin position="882"/>
        <end position="924"/>
    </location>
</feature>
<evidence type="ECO:0000259" key="16">
    <source>
        <dbReference type="PROSITE" id="PS50963"/>
    </source>
</evidence>
<dbReference type="CDD" id="cd03520">
    <property type="entry name" value="Link_domain_CSPGs_modules_2_4"/>
    <property type="match status" value="1"/>
</dbReference>
<dbReference type="PROSITE" id="PS50923">
    <property type="entry name" value="SUSHI"/>
    <property type="match status" value="1"/>
</dbReference>
<dbReference type="InterPro" id="IPR000436">
    <property type="entry name" value="Sushi_SCR_CCP_dom"/>
</dbReference>
<dbReference type="SMART" id="SM00032">
    <property type="entry name" value="CCP"/>
    <property type="match status" value="1"/>
</dbReference>
<evidence type="ECO:0000256" key="8">
    <source>
        <dbReference type="ARBA" id="ARBA00023319"/>
    </source>
</evidence>
<evidence type="ECO:0000256" key="12">
    <source>
        <dbReference type="SAM" id="MobiDB-lite"/>
    </source>
</evidence>
<evidence type="ECO:0000256" key="9">
    <source>
        <dbReference type="PROSITE-ProRule" id="PRU00076"/>
    </source>
</evidence>
<feature type="domain" description="EGF-like" evidence="13">
    <location>
        <begin position="1015"/>
        <end position="1050"/>
    </location>
</feature>
<feature type="domain" description="Link" evidence="16">
    <location>
        <begin position="40"/>
        <end position="136"/>
    </location>
</feature>
<feature type="domain" description="Link" evidence="16">
    <location>
        <begin position="1"/>
        <end position="34"/>
    </location>
</feature>
<dbReference type="PROSITE" id="PS01186">
    <property type="entry name" value="EGF_2"/>
    <property type="match status" value="1"/>
</dbReference>
<reference evidence="17" key="2">
    <citation type="submission" date="2025-09" db="UniProtKB">
        <authorList>
            <consortium name="Ensembl"/>
        </authorList>
    </citation>
    <scope>IDENTIFICATION</scope>
</reference>
<name>A0A3Q3FTA1_9LABR</name>
<evidence type="ECO:0000256" key="4">
    <source>
        <dbReference type="ARBA" id="ARBA00022737"/>
    </source>
</evidence>
<dbReference type="Pfam" id="PF00059">
    <property type="entry name" value="Lectin_C"/>
    <property type="match status" value="1"/>
</dbReference>
<dbReference type="Gene3D" id="3.10.100.10">
    <property type="entry name" value="Mannose-Binding Protein A, subunit A"/>
    <property type="match status" value="2"/>
</dbReference>
<keyword evidence="7" id="KW-0325">Glycoprotein</keyword>
<feature type="compositionally biased region" description="Basic and acidic residues" evidence="12">
    <location>
        <begin position="677"/>
        <end position="691"/>
    </location>
</feature>
<dbReference type="GO" id="GO:0072534">
    <property type="term" value="C:perineuronal net"/>
    <property type="evidence" value="ECO:0007669"/>
    <property type="project" value="TreeGrafter"/>
</dbReference>
<keyword evidence="4" id="KW-0677">Repeat</keyword>
<keyword evidence="2" id="KW-0964">Secreted</keyword>
<feature type="disulfide bond" evidence="10">
    <location>
        <begin position="1183"/>
        <end position="1226"/>
    </location>
</feature>
<keyword evidence="6 9" id="KW-1015">Disulfide bond</keyword>
<dbReference type="InterPro" id="IPR016187">
    <property type="entry name" value="CTDL_fold"/>
</dbReference>
<dbReference type="PROSITE" id="PS00615">
    <property type="entry name" value="C_TYPE_LECTIN_1"/>
    <property type="match status" value="1"/>
</dbReference>
<dbReference type="GO" id="GO:0005615">
    <property type="term" value="C:extracellular space"/>
    <property type="evidence" value="ECO:0007669"/>
    <property type="project" value="TreeGrafter"/>
</dbReference>
<dbReference type="PROSITE" id="PS50963">
    <property type="entry name" value="LINK_2"/>
    <property type="match status" value="2"/>
</dbReference>
<dbReference type="FunFam" id="3.10.100.10:FF:000011">
    <property type="entry name" value="Aggrecan core protein"/>
    <property type="match status" value="1"/>
</dbReference>
<feature type="disulfide bond" evidence="10">
    <location>
        <begin position="1212"/>
        <end position="1239"/>
    </location>
</feature>